<gene>
    <name evidence="3" type="ORF">A6A03_12920</name>
</gene>
<dbReference type="AlphaFoldDB" id="A0A178ME36"/>
<evidence type="ECO:0000313" key="4">
    <source>
        <dbReference type="Proteomes" id="UP000078287"/>
    </source>
</evidence>
<dbReference type="EMBL" id="LWQS01000046">
    <property type="protein sequence ID" value="OAN46275.1"/>
    <property type="molecule type" value="Genomic_DNA"/>
</dbReference>
<sequence length="341" mass="35193">MRPTLLVFVVLLLLSACGGGTPTTNAPTSAPASAPTQAPAPTSAPASAPTQAPAPTTAPAAAGQFDPRAAEPCAVFNPDELAAITGVPLLDAFPGKDRFFATCAYVFNDQDQSNANLGIDLRNPGAEAFAKVIQFNQESGKTVEQIDIGESAAIVENDGEFSLYAVMNGWSVTLYGYKLSREEVIAIGRLLTDRLVAFTPPPAGDVANQPAPQSGALIGMEVVIEEPANMAGVTTLESLNIVSIAGFAMCSFDPAADPFIVTFIARPGEDPPTPVGVFTLSASGGVKPNQPSPANFEVGLGRSDEPQMFAGEGTVIVAADGKSGTFEAGRLKGRWSCTFAE</sequence>
<comment type="caution">
    <text evidence="3">The sequence shown here is derived from an EMBL/GenBank/DDBJ whole genome shotgun (WGS) entry which is preliminary data.</text>
</comment>
<dbReference type="Proteomes" id="UP000078287">
    <property type="component" value="Unassembled WGS sequence"/>
</dbReference>
<keyword evidence="2" id="KW-0732">Signal</keyword>
<feature type="chain" id="PRO_5008091873" description="DUF4367 domain-containing protein" evidence="2">
    <location>
        <begin position="27"/>
        <end position="341"/>
    </location>
</feature>
<reference evidence="3 4" key="1">
    <citation type="submission" date="2016-04" db="EMBL/GenBank/DDBJ databases">
        <title>Chloroflexus islandicus sp. nov., a thermophilic filamentous anoxygenic phototrophic bacterium from geyser Strokkur (Iceland).</title>
        <authorList>
            <person name="Gaisin V.A."/>
            <person name="Kalashnikov A.M."/>
            <person name="Sukhacheva M.V."/>
            <person name="Grouzdev D.S."/>
            <person name="Ivanov T.M."/>
            <person name="Kuznetsov B."/>
            <person name="Gorlenko V.M."/>
        </authorList>
    </citation>
    <scope>NUCLEOTIDE SEQUENCE [LARGE SCALE GENOMIC DNA]</scope>
    <source>
        <strain evidence="4">isl-2</strain>
    </source>
</reference>
<accession>A0A178ME36</accession>
<feature type="region of interest" description="Disordered" evidence="1">
    <location>
        <begin position="22"/>
        <end position="63"/>
    </location>
</feature>
<keyword evidence="4" id="KW-1185">Reference proteome</keyword>
<organism evidence="3 4">
    <name type="scientific">Chloroflexus islandicus</name>
    <dbReference type="NCBI Taxonomy" id="1707952"/>
    <lineage>
        <taxon>Bacteria</taxon>
        <taxon>Bacillati</taxon>
        <taxon>Chloroflexota</taxon>
        <taxon>Chloroflexia</taxon>
        <taxon>Chloroflexales</taxon>
        <taxon>Chloroflexineae</taxon>
        <taxon>Chloroflexaceae</taxon>
        <taxon>Chloroflexus</taxon>
    </lineage>
</organism>
<evidence type="ECO:0000256" key="2">
    <source>
        <dbReference type="SAM" id="SignalP"/>
    </source>
</evidence>
<dbReference type="OrthoDB" id="9825471at2"/>
<dbReference type="PROSITE" id="PS51257">
    <property type="entry name" value="PROKAR_LIPOPROTEIN"/>
    <property type="match status" value="1"/>
</dbReference>
<evidence type="ECO:0008006" key="5">
    <source>
        <dbReference type="Google" id="ProtNLM"/>
    </source>
</evidence>
<dbReference type="RefSeq" id="WP_066786072.1">
    <property type="nucleotide sequence ID" value="NZ_LWQS01000046.1"/>
</dbReference>
<evidence type="ECO:0000256" key="1">
    <source>
        <dbReference type="SAM" id="MobiDB-lite"/>
    </source>
</evidence>
<proteinExistence type="predicted"/>
<name>A0A178ME36_9CHLR</name>
<protein>
    <recommendedName>
        <fullName evidence="5">DUF4367 domain-containing protein</fullName>
    </recommendedName>
</protein>
<feature type="signal peptide" evidence="2">
    <location>
        <begin position="1"/>
        <end position="26"/>
    </location>
</feature>
<evidence type="ECO:0000313" key="3">
    <source>
        <dbReference type="EMBL" id="OAN46275.1"/>
    </source>
</evidence>
<feature type="compositionally biased region" description="Low complexity" evidence="1">
    <location>
        <begin position="22"/>
        <end position="62"/>
    </location>
</feature>